<dbReference type="EMBL" id="LGRX02026910">
    <property type="protein sequence ID" value="KAK3250111.1"/>
    <property type="molecule type" value="Genomic_DNA"/>
</dbReference>
<accession>A0AAE0C7Y0</accession>
<protein>
    <submittedName>
        <fullName evidence="1">Uncharacterized protein</fullName>
    </submittedName>
</protein>
<organism evidence="1 2">
    <name type="scientific">Cymbomonas tetramitiformis</name>
    <dbReference type="NCBI Taxonomy" id="36881"/>
    <lineage>
        <taxon>Eukaryota</taxon>
        <taxon>Viridiplantae</taxon>
        <taxon>Chlorophyta</taxon>
        <taxon>Pyramimonadophyceae</taxon>
        <taxon>Pyramimonadales</taxon>
        <taxon>Pyramimonadaceae</taxon>
        <taxon>Cymbomonas</taxon>
    </lineage>
</organism>
<comment type="caution">
    <text evidence="1">The sequence shown here is derived from an EMBL/GenBank/DDBJ whole genome shotgun (WGS) entry which is preliminary data.</text>
</comment>
<reference evidence="1 2" key="1">
    <citation type="journal article" date="2015" name="Genome Biol. Evol.">
        <title>Comparative Genomics of a Bacterivorous Green Alga Reveals Evolutionary Causalities and Consequences of Phago-Mixotrophic Mode of Nutrition.</title>
        <authorList>
            <person name="Burns J.A."/>
            <person name="Paasch A."/>
            <person name="Narechania A."/>
            <person name="Kim E."/>
        </authorList>
    </citation>
    <scope>NUCLEOTIDE SEQUENCE [LARGE SCALE GENOMIC DNA]</scope>
    <source>
        <strain evidence="1 2">PLY_AMNH</strain>
    </source>
</reference>
<name>A0AAE0C7Y0_9CHLO</name>
<dbReference type="PANTHER" id="PTHR28052">
    <property type="entry name" value="UPF0545 PROTEIN C22ORF39"/>
    <property type="match status" value="1"/>
</dbReference>
<keyword evidence="2" id="KW-1185">Reference proteome</keyword>
<dbReference type="InterPro" id="IPR021475">
    <property type="entry name" value="Pants/Emi1-like"/>
</dbReference>
<dbReference type="AlphaFoldDB" id="A0AAE0C7Y0"/>
<dbReference type="Pfam" id="PF11326">
    <property type="entry name" value="PANTS-like"/>
    <property type="match status" value="1"/>
</dbReference>
<sequence length="112" mass="12826">MAEAAKDDQKTSEKLSCVPYFDEAWFCYSPVYQLEKYYTEGVLDDCTSHLYKVFKCLQTKTKFAEEVVAPVLKKPAGFWTIRTPEEAAEHWKTATSMSTDVADQPNSQPEEK</sequence>
<dbReference type="PANTHER" id="PTHR28052:SF1">
    <property type="entry name" value="UPF0545 PROTEIN C22ORF39"/>
    <property type="match status" value="1"/>
</dbReference>
<evidence type="ECO:0000313" key="2">
    <source>
        <dbReference type="Proteomes" id="UP001190700"/>
    </source>
</evidence>
<evidence type="ECO:0000313" key="1">
    <source>
        <dbReference type="EMBL" id="KAK3250111.1"/>
    </source>
</evidence>
<gene>
    <name evidence="1" type="ORF">CYMTET_40494</name>
</gene>
<dbReference type="Proteomes" id="UP001190700">
    <property type="component" value="Unassembled WGS sequence"/>
</dbReference>
<proteinExistence type="predicted"/>